<dbReference type="GO" id="GO:0006950">
    <property type="term" value="P:response to stress"/>
    <property type="evidence" value="ECO:0007669"/>
    <property type="project" value="TreeGrafter"/>
</dbReference>
<evidence type="ECO:0000313" key="2">
    <source>
        <dbReference type="EMBL" id="VCU70836.1"/>
    </source>
</evidence>
<evidence type="ECO:0000259" key="1">
    <source>
        <dbReference type="PROSITE" id="PS50995"/>
    </source>
</evidence>
<dbReference type="EMBL" id="UWPJ01000023">
    <property type="protein sequence ID" value="VCU70836.1"/>
    <property type="molecule type" value="Genomic_DNA"/>
</dbReference>
<dbReference type="Proteomes" id="UP000277294">
    <property type="component" value="Unassembled WGS sequence"/>
</dbReference>
<dbReference type="RefSeq" id="WP_160142278.1">
    <property type="nucleotide sequence ID" value="NZ_UWPJ01000023.1"/>
</dbReference>
<dbReference type="PANTHER" id="PTHR33164:SF95">
    <property type="entry name" value="TRANSCRIPTIONAL REGULATOR"/>
    <property type="match status" value="1"/>
</dbReference>
<keyword evidence="3" id="KW-1185">Reference proteome</keyword>
<dbReference type="Pfam" id="PF12802">
    <property type="entry name" value="MarR_2"/>
    <property type="match status" value="1"/>
</dbReference>
<name>A0A3P4B5N1_9BURK</name>
<dbReference type="SMART" id="SM00347">
    <property type="entry name" value="HTH_MARR"/>
    <property type="match status" value="1"/>
</dbReference>
<gene>
    <name evidence="2" type="ORF">PIGHUM_02914</name>
</gene>
<accession>A0A3P4B5N1</accession>
<dbReference type="InterPro" id="IPR000835">
    <property type="entry name" value="HTH_MarR-typ"/>
</dbReference>
<dbReference type="GO" id="GO:0003700">
    <property type="term" value="F:DNA-binding transcription factor activity"/>
    <property type="evidence" value="ECO:0007669"/>
    <property type="project" value="InterPro"/>
</dbReference>
<sequence>MTAASEKLSALYCRPGFLLRRLHQVSEAIFEAECAAAGLTPTQYGVLFVLDVFGSLDQTSVARHLGQDKVTVMHVIKLLASRGLLDRARNEANKRQMMVRLTAEGRRQFVAAGSQARRATTRILKVLEDDEQQQLMRLLAKWHGALAPDARIPLEIVWRGESGGQAG</sequence>
<protein>
    <submittedName>
        <fullName evidence="2">MarR family protein</fullName>
    </submittedName>
</protein>
<organism evidence="2 3">
    <name type="scientific">Pigmentiphaga humi</name>
    <dbReference type="NCBI Taxonomy" id="2478468"/>
    <lineage>
        <taxon>Bacteria</taxon>
        <taxon>Pseudomonadati</taxon>
        <taxon>Pseudomonadota</taxon>
        <taxon>Betaproteobacteria</taxon>
        <taxon>Burkholderiales</taxon>
        <taxon>Alcaligenaceae</taxon>
        <taxon>Pigmentiphaga</taxon>
    </lineage>
</organism>
<evidence type="ECO:0000313" key="3">
    <source>
        <dbReference type="Proteomes" id="UP000277294"/>
    </source>
</evidence>
<proteinExistence type="predicted"/>
<dbReference type="PROSITE" id="PS50995">
    <property type="entry name" value="HTH_MARR_2"/>
    <property type="match status" value="1"/>
</dbReference>
<feature type="domain" description="HTH marR-type" evidence="1">
    <location>
        <begin position="15"/>
        <end position="144"/>
    </location>
</feature>
<dbReference type="PANTHER" id="PTHR33164">
    <property type="entry name" value="TRANSCRIPTIONAL REGULATOR, MARR FAMILY"/>
    <property type="match status" value="1"/>
</dbReference>
<dbReference type="PRINTS" id="PR00598">
    <property type="entry name" value="HTHMARR"/>
</dbReference>
<dbReference type="InterPro" id="IPR039422">
    <property type="entry name" value="MarR/SlyA-like"/>
</dbReference>
<dbReference type="Gene3D" id="1.10.10.10">
    <property type="entry name" value="Winged helix-like DNA-binding domain superfamily/Winged helix DNA-binding domain"/>
    <property type="match status" value="1"/>
</dbReference>
<dbReference type="AlphaFoldDB" id="A0A3P4B5N1"/>
<dbReference type="InterPro" id="IPR036388">
    <property type="entry name" value="WH-like_DNA-bd_sf"/>
</dbReference>
<dbReference type="InterPro" id="IPR036390">
    <property type="entry name" value="WH_DNA-bd_sf"/>
</dbReference>
<reference evidence="2 3" key="1">
    <citation type="submission" date="2018-10" db="EMBL/GenBank/DDBJ databases">
        <authorList>
            <person name="Criscuolo A."/>
        </authorList>
    </citation>
    <scope>NUCLEOTIDE SEQUENCE [LARGE SCALE GENOMIC DNA]</scope>
    <source>
        <strain evidence="2">DnA1</strain>
    </source>
</reference>
<dbReference type="SUPFAM" id="SSF46785">
    <property type="entry name" value="Winged helix' DNA-binding domain"/>
    <property type="match status" value="1"/>
</dbReference>
<dbReference type="OrthoDB" id="4549026at2"/>